<name>A0A843SGF7_9BURK</name>
<proteinExistence type="predicted"/>
<dbReference type="RefSeq" id="WP_152809888.1">
    <property type="nucleotide sequence ID" value="NZ_WHUF01000012.1"/>
</dbReference>
<dbReference type="Proteomes" id="UP000444318">
    <property type="component" value="Unassembled WGS sequence"/>
</dbReference>
<gene>
    <name evidence="1" type="ORF">GEV01_29700</name>
</gene>
<dbReference type="AlphaFoldDB" id="A0A843SGF7"/>
<accession>A0A843SGF7</accession>
<dbReference type="EMBL" id="WHUF01000012">
    <property type="protein sequence ID" value="MQA23705.1"/>
    <property type="molecule type" value="Genomic_DNA"/>
</dbReference>
<protein>
    <submittedName>
        <fullName evidence="1">Uncharacterized protein</fullName>
    </submittedName>
</protein>
<organism evidence="1 2">
    <name type="scientific">Rugamonas rivuli</name>
    <dbReference type="NCBI Taxonomy" id="2743358"/>
    <lineage>
        <taxon>Bacteria</taxon>
        <taxon>Pseudomonadati</taxon>
        <taxon>Pseudomonadota</taxon>
        <taxon>Betaproteobacteria</taxon>
        <taxon>Burkholderiales</taxon>
        <taxon>Oxalobacteraceae</taxon>
        <taxon>Telluria group</taxon>
        <taxon>Rugamonas</taxon>
    </lineage>
</organism>
<keyword evidence="2" id="KW-1185">Reference proteome</keyword>
<comment type="caution">
    <text evidence="1">The sequence shown here is derived from an EMBL/GenBank/DDBJ whole genome shotgun (WGS) entry which is preliminary data.</text>
</comment>
<evidence type="ECO:0000313" key="1">
    <source>
        <dbReference type="EMBL" id="MQA23705.1"/>
    </source>
</evidence>
<sequence>MAISRKSATSRRRQRGAALLLLLAMTSVGAAAVLISALSHDNGQQRRSALTLARMAQAREALIGFAAVNGRLPRPAASATDGSEAEAPCASEHACTGFLPWVTLGVDGADGWGKLLRYSVTPAYTRAPVLRISAVATKTVSERGARGESEYRVGQASCDLGAQCAPLVLLSHGQRNFGTSMLGVAQANTAAGNLDEQQNASDSVHFISRAFSADPAAPGGEFDDLVLSVPLSLLYKRMAAAHRLP</sequence>
<evidence type="ECO:0000313" key="2">
    <source>
        <dbReference type="Proteomes" id="UP000444318"/>
    </source>
</evidence>
<reference evidence="1 2" key="1">
    <citation type="submission" date="2019-10" db="EMBL/GenBank/DDBJ databases">
        <title>Two novel species isolated from a subtropical stream in China.</title>
        <authorList>
            <person name="Lu H."/>
        </authorList>
    </citation>
    <scope>NUCLEOTIDE SEQUENCE [LARGE SCALE GENOMIC DNA]</scope>
    <source>
        <strain evidence="1 2">FT103W</strain>
    </source>
</reference>